<protein>
    <submittedName>
        <fullName evidence="1">Uncharacterized protein</fullName>
    </submittedName>
</protein>
<dbReference type="Proteomes" id="UP001320831">
    <property type="component" value="Unassembled WGS sequence"/>
</dbReference>
<gene>
    <name evidence="1" type="ORF">N5A92_16580</name>
</gene>
<keyword evidence="2" id="KW-1185">Reference proteome</keyword>
<dbReference type="EMBL" id="JAOCZP010000005">
    <property type="protein sequence ID" value="MCT7376649.1"/>
    <property type="molecule type" value="Genomic_DNA"/>
</dbReference>
<proteinExistence type="predicted"/>
<organism evidence="1 2">
    <name type="scientific">Chelativorans salis</name>
    <dbReference type="NCBI Taxonomy" id="2978478"/>
    <lineage>
        <taxon>Bacteria</taxon>
        <taxon>Pseudomonadati</taxon>
        <taxon>Pseudomonadota</taxon>
        <taxon>Alphaproteobacteria</taxon>
        <taxon>Hyphomicrobiales</taxon>
        <taxon>Phyllobacteriaceae</taxon>
        <taxon>Chelativorans</taxon>
    </lineage>
</organism>
<name>A0ABT2LRD4_9HYPH</name>
<reference evidence="1 2" key="1">
    <citation type="submission" date="2022-09" db="EMBL/GenBank/DDBJ databases">
        <title>Chelativorans salina sp. nov., a novel slightly halophilic bacterium isolated from a saline lake sediment enrichment.</title>
        <authorList>
            <person name="Gao L."/>
            <person name="Fang B.-Z."/>
            <person name="Li W.-J."/>
        </authorList>
    </citation>
    <scope>NUCLEOTIDE SEQUENCE [LARGE SCALE GENOMIC DNA]</scope>
    <source>
        <strain evidence="1 2">EGI FJ00035</strain>
    </source>
</reference>
<accession>A0ABT2LRD4</accession>
<sequence>MSRPPAFEAADYPVDELPTAAEALATAAVQLSSWIEPSVSSHHEAVEER</sequence>
<evidence type="ECO:0000313" key="2">
    <source>
        <dbReference type="Proteomes" id="UP001320831"/>
    </source>
</evidence>
<evidence type="ECO:0000313" key="1">
    <source>
        <dbReference type="EMBL" id="MCT7376649.1"/>
    </source>
</evidence>
<dbReference type="RefSeq" id="WP_260904764.1">
    <property type="nucleotide sequence ID" value="NZ_JAOCZP010000005.1"/>
</dbReference>
<comment type="caution">
    <text evidence="1">The sequence shown here is derived from an EMBL/GenBank/DDBJ whole genome shotgun (WGS) entry which is preliminary data.</text>
</comment>